<keyword evidence="3" id="KW-0539">Nucleus</keyword>
<dbReference type="STRING" id="1314782.A0A165S759"/>
<feature type="compositionally biased region" description="Polar residues" evidence="4">
    <location>
        <begin position="257"/>
        <end position="270"/>
    </location>
</feature>
<dbReference type="PANTHER" id="PTHR10270">
    <property type="entry name" value="SOX TRANSCRIPTION FACTOR"/>
    <property type="match status" value="1"/>
</dbReference>
<evidence type="ECO:0000256" key="4">
    <source>
        <dbReference type="SAM" id="MobiDB-lite"/>
    </source>
</evidence>
<dbReference type="Gene3D" id="1.10.30.10">
    <property type="entry name" value="High mobility group box domain"/>
    <property type="match status" value="1"/>
</dbReference>
<feature type="DNA-binding region" description="HMG box" evidence="3">
    <location>
        <begin position="82"/>
        <end position="151"/>
    </location>
</feature>
<evidence type="ECO:0000256" key="3">
    <source>
        <dbReference type="PROSITE-ProRule" id="PRU00267"/>
    </source>
</evidence>
<dbReference type="AlphaFoldDB" id="A0A165S759"/>
<dbReference type="InParanoid" id="A0A165S759"/>
<keyword evidence="1 3" id="KW-0238">DNA-binding</keyword>
<evidence type="ECO:0000259" key="5">
    <source>
        <dbReference type="PROSITE" id="PS50118"/>
    </source>
</evidence>
<dbReference type="Pfam" id="PF00505">
    <property type="entry name" value="HMG_box"/>
    <property type="match status" value="1"/>
</dbReference>
<dbReference type="PROSITE" id="PS50118">
    <property type="entry name" value="HMG_BOX_2"/>
    <property type="match status" value="1"/>
</dbReference>
<dbReference type="OrthoDB" id="6247875at2759"/>
<dbReference type="PANTHER" id="PTHR10270:SF161">
    <property type="entry name" value="SEX-DETERMINING REGION Y PROTEIN"/>
    <property type="match status" value="1"/>
</dbReference>
<organism evidence="6 7">
    <name type="scientific">Neolentinus lepideus HHB14362 ss-1</name>
    <dbReference type="NCBI Taxonomy" id="1314782"/>
    <lineage>
        <taxon>Eukaryota</taxon>
        <taxon>Fungi</taxon>
        <taxon>Dikarya</taxon>
        <taxon>Basidiomycota</taxon>
        <taxon>Agaricomycotina</taxon>
        <taxon>Agaricomycetes</taxon>
        <taxon>Gloeophyllales</taxon>
        <taxon>Gloeophyllaceae</taxon>
        <taxon>Neolentinus</taxon>
    </lineage>
</organism>
<reference evidence="6 7" key="1">
    <citation type="journal article" date="2016" name="Mol. Biol. Evol.">
        <title>Comparative Genomics of Early-Diverging Mushroom-Forming Fungi Provides Insights into the Origins of Lignocellulose Decay Capabilities.</title>
        <authorList>
            <person name="Nagy L.G."/>
            <person name="Riley R."/>
            <person name="Tritt A."/>
            <person name="Adam C."/>
            <person name="Daum C."/>
            <person name="Floudas D."/>
            <person name="Sun H."/>
            <person name="Yadav J.S."/>
            <person name="Pangilinan J."/>
            <person name="Larsson K.H."/>
            <person name="Matsuura K."/>
            <person name="Barry K."/>
            <person name="Labutti K."/>
            <person name="Kuo R."/>
            <person name="Ohm R.A."/>
            <person name="Bhattacharya S.S."/>
            <person name="Shirouzu T."/>
            <person name="Yoshinaga Y."/>
            <person name="Martin F.M."/>
            <person name="Grigoriev I.V."/>
            <person name="Hibbett D.S."/>
        </authorList>
    </citation>
    <scope>NUCLEOTIDE SEQUENCE [LARGE SCALE GENOMIC DNA]</scope>
    <source>
        <strain evidence="6 7">HHB14362 ss-1</strain>
    </source>
</reference>
<evidence type="ECO:0000313" key="6">
    <source>
        <dbReference type="EMBL" id="KZT24760.1"/>
    </source>
</evidence>
<dbReference type="Proteomes" id="UP000076761">
    <property type="component" value="Unassembled WGS sequence"/>
</dbReference>
<dbReference type="GO" id="GO:0001228">
    <property type="term" value="F:DNA-binding transcription activator activity, RNA polymerase II-specific"/>
    <property type="evidence" value="ECO:0007669"/>
    <property type="project" value="TreeGrafter"/>
</dbReference>
<dbReference type="EMBL" id="KV425575">
    <property type="protein sequence ID" value="KZT24760.1"/>
    <property type="molecule type" value="Genomic_DNA"/>
</dbReference>
<dbReference type="SMART" id="SM00398">
    <property type="entry name" value="HMG"/>
    <property type="match status" value="1"/>
</dbReference>
<evidence type="ECO:0000313" key="7">
    <source>
        <dbReference type="Proteomes" id="UP000076761"/>
    </source>
</evidence>
<evidence type="ECO:0000256" key="1">
    <source>
        <dbReference type="ARBA" id="ARBA00023125"/>
    </source>
</evidence>
<keyword evidence="7" id="KW-1185">Reference proteome</keyword>
<accession>A0A165S759</accession>
<feature type="region of interest" description="Disordered" evidence="4">
    <location>
        <begin position="1"/>
        <end position="23"/>
    </location>
</feature>
<dbReference type="GO" id="GO:0030154">
    <property type="term" value="P:cell differentiation"/>
    <property type="evidence" value="ECO:0007669"/>
    <property type="project" value="TreeGrafter"/>
</dbReference>
<dbReference type="CDD" id="cd01389">
    <property type="entry name" value="HMG-box_ROX1-like"/>
    <property type="match status" value="1"/>
</dbReference>
<dbReference type="GO" id="GO:0000978">
    <property type="term" value="F:RNA polymerase II cis-regulatory region sequence-specific DNA binding"/>
    <property type="evidence" value="ECO:0007669"/>
    <property type="project" value="TreeGrafter"/>
</dbReference>
<name>A0A165S759_9AGAM</name>
<dbReference type="GO" id="GO:0005634">
    <property type="term" value="C:nucleus"/>
    <property type="evidence" value="ECO:0007669"/>
    <property type="project" value="UniProtKB-UniRule"/>
</dbReference>
<feature type="region of interest" description="Disordered" evidence="4">
    <location>
        <begin position="36"/>
        <end position="84"/>
    </location>
</feature>
<gene>
    <name evidence="6" type="ORF">NEOLEDRAFT_1134380</name>
</gene>
<dbReference type="InterPro" id="IPR009071">
    <property type="entry name" value="HMG_box_dom"/>
</dbReference>
<sequence>MPAERTKHSRRNGVDGVQLTWTTPVEPSVPQAIAFASNLTPDTFNEIPPPEFPPESTLFPAPDGPGDSPRPTHTKKKPDNHIPRPPNAFILFRSAFIKSQHVSSDVETNHSTLSKIIGLTWQNLPHEERQVWHVKAKAALDEHKRKFPEYAFRPLHTKVKGTPTAKRKVREVGPKDIKRCEKIAELLVQGKKGEELDDAVREFDRHHVPEIVTRFEAPLTARAYRRSSSAPVPDTKHPKASDFFVPSSPDSKPLRACSTQPIRNSSPTSAYYESNVLSPLGSDTTSEADAYYDGYQHAPSPGYAFTPSLEPSFDFGSFSFAETVAAQDAPCDPLVKVPEVHHQNLYSPQPAPVIPCPTTFEAALTIDTSFVDTWTSVASPVPSIPSTPQCYPAMQLSPYGPLSPCEPLSPADSLPQISGFNCTSYPAHYAVESPMPTFDSQHLPSYYDSDFSNTAHMNGAPYFAQPYAQLSKDYIPQEQKLDLHRLNTDMSTFAVPAF</sequence>
<proteinExistence type="predicted"/>
<feature type="region of interest" description="Disordered" evidence="4">
    <location>
        <begin position="224"/>
        <end position="270"/>
    </location>
</feature>
<dbReference type="SUPFAM" id="SSF47095">
    <property type="entry name" value="HMG-box"/>
    <property type="match status" value="1"/>
</dbReference>
<evidence type="ECO:0000256" key="2">
    <source>
        <dbReference type="ARBA" id="ARBA00023163"/>
    </source>
</evidence>
<dbReference type="InterPro" id="IPR050140">
    <property type="entry name" value="SRY-related_HMG-box_TF-like"/>
</dbReference>
<feature type="domain" description="HMG box" evidence="5">
    <location>
        <begin position="82"/>
        <end position="151"/>
    </location>
</feature>
<keyword evidence="2" id="KW-0804">Transcription</keyword>
<protein>
    <recommendedName>
        <fullName evidence="5">HMG box domain-containing protein</fullName>
    </recommendedName>
</protein>
<dbReference type="InterPro" id="IPR036910">
    <property type="entry name" value="HMG_box_dom_sf"/>
</dbReference>